<accession>B3QSA5</accession>
<dbReference type="eggNOG" id="COG0671">
    <property type="taxonomic scope" value="Bacteria"/>
</dbReference>
<protein>
    <submittedName>
        <fullName evidence="3">Phosphoesterase PA-phosphatase related</fullName>
    </submittedName>
</protein>
<dbReference type="AlphaFoldDB" id="B3QSA5"/>
<dbReference type="PANTHER" id="PTHR14969">
    <property type="entry name" value="SPHINGOSINE-1-PHOSPHATE PHOSPHOHYDROLASE"/>
    <property type="match status" value="1"/>
</dbReference>
<dbReference type="EMBL" id="CP001100">
    <property type="protein sequence ID" value="ACF12496.1"/>
    <property type="molecule type" value="Genomic_DNA"/>
</dbReference>
<dbReference type="Gene3D" id="1.20.144.10">
    <property type="entry name" value="Phosphatidic acid phosphatase type 2/haloperoxidase"/>
    <property type="match status" value="1"/>
</dbReference>
<dbReference type="OrthoDB" id="9773582at2"/>
<evidence type="ECO:0000313" key="3">
    <source>
        <dbReference type="EMBL" id="ACF12496.1"/>
    </source>
</evidence>
<gene>
    <name evidence="3" type="ordered locus">Ctha_0024</name>
</gene>
<dbReference type="SMART" id="SM00014">
    <property type="entry name" value="acidPPc"/>
    <property type="match status" value="1"/>
</dbReference>
<sequence>MRNFQIFLVIFFCLTQTAQAGDKSVGETLGDDATEYYKDMKRIFSSPARFSTTQWLVLGSALGATASAYLVEEDVRAFAQENHTPFLDALMPVGDYYGRMVSSTALSSVIYLGGLTFDDRETRLTGRAAIEAVTFSLAITGVMKVLFGRSRPYTEHGHAQFNWLETQEQFLSFPSGHSTAAFALSSALSVRIDRPWATAGLYSLAAITLLNRMYDDKHWLSDTVMGAAIGTAIGIAVGKMVNKEAEQTGDEKVSGAPLEVPIVSVSF</sequence>
<evidence type="ECO:0000256" key="1">
    <source>
        <dbReference type="SAM" id="SignalP"/>
    </source>
</evidence>
<evidence type="ECO:0000259" key="2">
    <source>
        <dbReference type="SMART" id="SM00014"/>
    </source>
</evidence>
<reference evidence="3 4" key="1">
    <citation type="submission" date="2008-06" db="EMBL/GenBank/DDBJ databases">
        <title>Complete sequence of Chloroherpeton thalassium ATCC 35110.</title>
        <authorList>
            <consortium name="US DOE Joint Genome Institute"/>
            <person name="Lucas S."/>
            <person name="Copeland A."/>
            <person name="Lapidus A."/>
            <person name="Glavina del Rio T."/>
            <person name="Dalin E."/>
            <person name="Tice H."/>
            <person name="Bruce D."/>
            <person name="Goodwin L."/>
            <person name="Pitluck S."/>
            <person name="Schmutz J."/>
            <person name="Larimer F."/>
            <person name="Land M."/>
            <person name="Hauser L."/>
            <person name="Kyrpides N."/>
            <person name="Mikhailova N."/>
            <person name="Liu Z."/>
            <person name="Li T."/>
            <person name="Zhao F."/>
            <person name="Overmann J."/>
            <person name="Bryant D.A."/>
            <person name="Richardson P."/>
        </authorList>
    </citation>
    <scope>NUCLEOTIDE SEQUENCE [LARGE SCALE GENOMIC DNA]</scope>
    <source>
        <strain evidence="4">ATCC 35110 / GB-78</strain>
    </source>
</reference>
<name>B3QSA5_CHLT3</name>
<evidence type="ECO:0000313" key="4">
    <source>
        <dbReference type="Proteomes" id="UP000001208"/>
    </source>
</evidence>
<dbReference type="KEGG" id="cts:Ctha_0024"/>
<keyword evidence="1" id="KW-0732">Signal</keyword>
<dbReference type="PANTHER" id="PTHR14969:SF13">
    <property type="entry name" value="AT30094P"/>
    <property type="match status" value="1"/>
</dbReference>
<feature type="chain" id="PRO_5002795715" evidence="1">
    <location>
        <begin position="21"/>
        <end position="267"/>
    </location>
</feature>
<dbReference type="CDD" id="cd03394">
    <property type="entry name" value="PAP2_like_5"/>
    <property type="match status" value="1"/>
</dbReference>
<dbReference type="STRING" id="517418.Ctha_0024"/>
<dbReference type="Proteomes" id="UP000001208">
    <property type="component" value="Chromosome"/>
</dbReference>
<dbReference type="Pfam" id="PF01569">
    <property type="entry name" value="PAP2"/>
    <property type="match status" value="1"/>
</dbReference>
<dbReference type="HOGENOM" id="CLU_059169_0_0_10"/>
<feature type="domain" description="Phosphatidic acid phosphatase type 2/haloperoxidase" evidence="2">
    <location>
        <begin position="125"/>
        <end position="238"/>
    </location>
</feature>
<keyword evidence="4" id="KW-1185">Reference proteome</keyword>
<dbReference type="InterPro" id="IPR000326">
    <property type="entry name" value="PAP2/HPO"/>
</dbReference>
<feature type="signal peptide" evidence="1">
    <location>
        <begin position="1"/>
        <end position="20"/>
    </location>
</feature>
<dbReference type="InterPro" id="IPR036938">
    <property type="entry name" value="PAP2/HPO_sf"/>
</dbReference>
<dbReference type="SUPFAM" id="SSF48317">
    <property type="entry name" value="Acid phosphatase/Vanadium-dependent haloperoxidase"/>
    <property type="match status" value="1"/>
</dbReference>
<proteinExistence type="predicted"/>
<organism evidence="3 4">
    <name type="scientific">Chloroherpeton thalassium (strain ATCC 35110 / GB-78)</name>
    <dbReference type="NCBI Taxonomy" id="517418"/>
    <lineage>
        <taxon>Bacteria</taxon>
        <taxon>Pseudomonadati</taxon>
        <taxon>Chlorobiota</taxon>
        <taxon>Chlorobiia</taxon>
        <taxon>Chlorobiales</taxon>
        <taxon>Chloroherpetonaceae</taxon>
        <taxon>Chloroherpeton</taxon>
    </lineage>
</organism>